<reference evidence="15" key="1">
    <citation type="submission" date="2022-07" db="EMBL/GenBank/DDBJ databases">
        <authorList>
            <person name="Macas J."/>
            <person name="Novak P."/>
            <person name="Neumann P."/>
        </authorList>
    </citation>
    <scope>NUCLEOTIDE SEQUENCE</scope>
</reference>
<dbReference type="GO" id="GO:0005524">
    <property type="term" value="F:ATP binding"/>
    <property type="evidence" value="ECO:0007669"/>
    <property type="project" value="UniProtKB-KW"/>
</dbReference>
<feature type="chain" id="PRO_5043684425" evidence="12">
    <location>
        <begin position="28"/>
        <end position="657"/>
    </location>
</feature>
<organism evidence="15 16">
    <name type="scientific">Cuscuta epithymum</name>
    <dbReference type="NCBI Taxonomy" id="186058"/>
    <lineage>
        <taxon>Eukaryota</taxon>
        <taxon>Viridiplantae</taxon>
        <taxon>Streptophyta</taxon>
        <taxon>Embryophyta</taxon>
        <taxon>Tracheophyta</taxon>
        <taxon>Spermatophyta</taxon>
        <taxon>Magnoliopsida</taxon>
        <taxon>eudicotyledons</taxon>
        <taxon>Gunneridae</taxon>
        <taxon>Pentapetalae</taxon>
        <taxon>asterids</taxon>
        <taxon>lamiids</taxon>
        <taxon>Solanales</taxon>
        <taxon>Convolvulaceae</taxon>
        <taxon>Cuscuteae</taxon>
        <taxon>Cuscuta</taxon>
        <taxon>Cuscuta subgen. Cuscuta</taxon>
    </lineage>
</organism>
<evidence type="ECO:0000256" key="12">
    <source>
        <dbReference type="SAM" id="SignalP"/>
    </source>
</evidence>
<dbReference type="Proteomes" id="UP001152523">
    <property type="component" value="Unassembled WGS sequence"/>
</dbReference>
<keyword evidence="11" id="KW-1133">Transmembrane helix</keyword>
<keyword evidence="11" id="KW-0812">Transmembrane</keyword>
<evidence type="ECO:0000256" key="6">
    <source>
        <dbReference type="ARBA" id="ARBA00022777"/>
    </source>
</evidence>
<keyword evidence="2" id="KW-0808">Transferase</keyword>
<evidence type="ECO:0000256" key="3">
    <source>
        <dbReference type="ARBA" id="ARBA00022729"/>
    </source>
</evidence>
<feature type="domain" description="Protein kinase" evidence="13">
    <location>
        <begin position="338"/>
        <end position="614"/>
    </location>
</feature>
<keyword evidence="9" id="KW-0325">Glycoprotein</keyword>
<keyword evidence="1" id="KW-0723">Serine/threonine-protein kinase</keyword>
<gene>
    <name evidence="15" type="ORF">CEPIT_LOCUS17272</name>
</gene>
<dbReference type="PROSITE" id="PS00108">
    <property type="entry name" value="PROTEIN_KINASE_ST"/>
    <property type="match status" value="1"/>
</dbReference>
<dbReference type="InterPro" id="IPR000719">
    <property type="entry name" value="Prot_kinase_dom"/>
</dbReference>
<dbReference type="FunFam" id="3.30.430.20:FF:000017">
    <property type="entry name" value="Cysteine-rich receptor-like protein kinase 2"/>
    <property type="match status" value="1"/>
</dbReference>
<dbReference type="CDD" id="cd23509">
    <property type="entry name" value="Gnk2-like"/>
    <property type="match status" value="2"/>
</dbReference>
<dbReference type="PROSITE" id="PS51473">
    <property type="entry name" value="GNK2"/>
    <property type="match status" value="2"/>
</dbReference>
<dbReference type="InterPro" id="IPR052059">
    <property type="entry name" value="CR_Ser/Thr_kinase"/>
</dbReference>
<evidence type="ECO:0000256" key="5">
    <source>
        <dbReference type="ARBA" id="ARBA00022741"/>
    </source>
</evidence>
<dbReference type="SUPFAM" id="SSF56112">
    <property type="entry name" value="Protein kinase-like (PK-like)"/>
    <property type="match status" value="1"/>
</dbReference>
<evidence type="ECO:0000256" key="10">
    <source>
        <dbReference type="SAM" id="MobiDB-lite"/>
    </source>
</evidence>
<dbReference type="Pfam" id="PF00069">
    <property type="entry name" value="Pkinase"/>
    <property type="match status" value="1"/>
</dbReference>
<proteinExistence type="predicted"/>
<feature type="signal peptide" evidence="12">
    <location>
        <begin position="1"/>
        <end position="27"/>
    </location>
</feature>
<dbReference type="FunFam" id="3.30.200.20:FF:000177">
    <property type="entry name" value="Cysteine-rich receptor-like protein kinase 2"/>
    <property type="match status" value="1"/>
</dbReference>
<evidence type="ECO:0000256" key="4">
    <source>
        <dbReference type="ARBA" id="ARBA00022737"/>
    </source>
</evidence>
<dbReference type="CDD" id="cd12087">
    <property type="entry name" value="TM_EGFR-like"/>
    <property type="match status" value="1"/>
</dbReference>
<feature type="region of interest" description="Disordered" evidence="10">
    <location>
        <begin position="624"/>
        <end position="657"/>
    </location>
</feature>
<evidence type="ECO:0000313" key="16">
    <source>
        <dbReference type="Proteomes" id="UP001152523"/>
    </source>
</evidence>
<dbReference type="AlphaFoldDB" id="A0AAV0DQ47"/>
<keyword evidence="4" id="KW-0677">Repeat</keyword>
<dbReference type="Pfam" id="PF01657">
    <property type="entry name" value="Stress-antifung"/>
    <property type="match status" value="2"/>
</dbReference>
<keyword evidence="5" id="KW-0547">Nucleotide-binding</keyword>
<sequence length="657" mass="73961">MVLYMRQKPIFLVSFLIWWSWWGGGVAAEPQTNLVTLGCSIVNVTGVTAFRRNLNATYQKLRTQIRNQSSNHHFATGQELKGSSPAFALFQCRNYLAVNDCLACFDRAVIQLRRNCSAVSNGAHIIFDGCFLRYESTTFFDQNTYPANNVVCGNEVKNSTQLASTVQQVLTNLDIVTPRITGFFAATKTPVPNDSRRNTSSNIYAFAQCVETLSQTGCQDCLKIGLRNFQLCLPSSNAKTFDFGCFMRYSTTPFFADNQTIDVYQFLQQGHSSKKKIIIGGVVGGASFILILLAIFALYRQRSNSSKRVHRGDILAATELKGPINYRYGDLKSATKNFSQENKLGERDSCDVYKGTLENGKVVAIKKLDIGQSKDTKKDVESEVKLISNVHHRNLVRLLGCCSKGQERFLVYEYMQTNVAHLLFGKNKGSQNWMQRYEILLGTARGLAYLHEGFHVCIVHRDIKASNIFLDDDFQAKIGDFGLVRSLPRQESHLITEFSGSMEYTAPEYVMHRQMSEKIDIYSYGVVLLEIISGQKNGVIQNDDGDEFLLQRAWKLYERGMHIELVDKSLDTREYDTKEVEKVIEIGLLCIQASPTARPMMSEIVRMLKRRDLMEQWRPTMPAFVGANSMKPKTEPSASNDSSSSIATLSATIMSGR</sequence>
<evidence type="ECO:0000259" key="13">
    <source>
        <dbReference type="PROSITE" id="PS50011"/>
    </source>
</evidence>
<name>A0AAV0DQ47_9ASTE</name>
<keyword evidence="6" id="KW-0418">Kinase</keyword>
<comment type="caution">
    <text evidence="15">The sequence shown here is derived from an EMBL/GenBank/DDBJ whole genome shotgun (WGS) entry which is preliminary data.</text>
</comment>
<dbReference type="Gene3D" id="3.30.430.20">
    <property type="entry name" value="Gnk2 domain, C-X8-C-X2-C motif"/>
    <property type="match status" value="2"/>
</dbReference>
<dbReference type="Gene3D" id="3.30.200.20">
    <property type="entry name" value="Phosphorylase Kinase, domain 1"/>
    <property type="match status" value="1"/>
</dbReference>
<accession>A0AAV0DQ47</accession>
<evidence type="ECO:0000256" key="7">
    <source>
        <dbReference type="ARBA" id="ARBA00022840"/>
    </source>
</evidence>
<keyword evidence="8" id="KW-0675">Receptor</keyword>
<feature type="domain" description="Gnk2-homologous" evidence="14">
    <location>
        <begin position="144"/>
        <end position="254"/>
    </location>
</feature>
<dbReference type="PANTHER" id="PTHR47973">
    <property type="entry name" value="CYSTEINE-RICH RECEPTOR-LIKE PROTEIN KINASE 3"/>
    <property type="match status" value="1"/>
</dbReference>
<dbReference type="EMBL" id="CAMAPF010000131">
    <property type="protein sequence ID" value="CAH9105590.1"/>
    <property type="molecule type" value="Genomic_DNA"/>
</dbReference>
<dbReference type="InterPro" id="IPR038408">
    <property type="entry name" value="GNK2_sf"/>
</dbReference>
<keyword evidence="16" id="KW-1185">Reference proteome</keyword>
<evidence type="ECO:0000256" key="1">
    <source>
        <dbReference type="ARBA" id="ARBA00022527"/>
    </source>
</evidence>
<keyword evidence="3 12" id="KW-0732">Signal</keyword>
<dbReference type="FunFam" id="1.10.510.10:FF:000336">
    <property type="entry name" value="Cysteine-rich receptor-like protein kinase 2"/>
    <property type="match status" value="1"/>
</dbReference>
<evidence type="ECO:0000256" key="11">
    <source>
        <dbReference type="SAM" id="Phobius"/>
    </source>
</evidence>
<dbReference type="GO" id="GO:0004674">
    <property type="term" value="F:protein serine/threonine kinase activity"/>
    <property type="evidence" value="ECO:0007669"/>
    <property type="project" value="UniProtKB-KW"/>
</dbReference>
<protein>
    <submittedName>
        <fullName evidence="15">Uncharacterized protein</fullName>
    </submittedName>
</protein>
<keyword evidence="7" id="KW-0067">ATP-binding</keyword>
<dbReference type="InterPro" id="IPR008271">
    <property type="entry name" value="Ser/Thr_kinase_AS"/>
</dbReference>
<evidence type="ECO:0000256" key="8">
    <source>
        <dbReference type="ARBA" id="ARBA00023170"/>
    </source>
</evidence>
<evidence type="ECO:0000256" key="9">
    <source>
        <dbReference type="ARBA" id="ARBA00023180"/>
    </source>
</evidence>
<dbReference type="Gene3D" id="1.10.510.10">
    <property type="entry name" value="Transferase(Phosphotransferase) domain 1"/>
    <property type="match status" value="1"/>
</dbReference>
<evidence type="ECO:0000259" key="14">
    <source>
        <dbReference type="PROSITE" id="PS51473"/>
    </source>
</evidence>
<feature type="compositionally biased region" description="Low complexity" evidence="10">
    <location>
        <begin position="637"/>
        <end position="657"/>
    </location>
</feature>
<dbReference type="InterPro" id="IPR011009">
    <property type="entry name" value="Kinase-like_dom_sf"/>
</dbReference>
<feature type="domain" description="Gnk2-homologous" evidence="14">
    <location>
        <begin position="32"/>
        <end position="139"/>
    </location>
</feature>
<keyword evidence="11" id="KW-0472">Membrane</keyword>
<evidence type="ECO:0000256" key="2">
    <source>
        <dbReference type="ARBA" id="ARBA00022679"/>
    </source>
</evidence>
<evidence type="ECO:0000313" key="15">
    <source>
        <dbReference type="EMBL" id="CAH9105590.1"/>
    </source>
</evidence>
<dbReference type="PROSITE" id="PS50011">
    <property type="entry name" value="PROTEIN_KINASE_DOM"/>
    <property type="match status" value="1"/>
</dbReference>
<dbReference type="InterPro" id="IPR002902">
    <property type="entry name" value="GNK2"/>
</dbReference>
<feature type="transmembrane region" description="Helical" evidence="11">
    <location>
        <begin position="277"/>
        <end position="299"/>
    </location>
</feature>
<dbReference type="SMART" id="SM00220">
    <property type="entry name" value="S_TKc"/>
    <property type="match status" value="1"/>
</dbReference>